<dbReference type="InterPro" id="IPR051396">
    <property type="entry name" value="Bact_Antivir_Def_Nuclease"/>
</dbReference>
<dbReference type="RefSeq" id="WP_135638837.1">
    <property type="nucleotide sequence ID" value="NZ_JAMQPQ010000001.1"/>
</dbReference>
<dbReference type="InterPro" id="IPR003593">
    <property type="entry name" value="AAA+_ATPase"/>
</dbReference>
<dbReference type="Gene3D" id="3.40.50.300">
    <property type="entry name" value="P-loop containing nucleotide triphosphate hydrolases"/>
    <property type="match status" value="1"/>
</dbReference>
<dbReference type="PANTHER" id="PTHR43581">
    <property type="entry name" value="ATP/GTP PHOSPHATASE"/>
    <property type="match status" value="1"/>
</dbReference>
<dbReference type="GO" id="GO:0016887">
    <property type="term" value="F:ATP hydrolysis activity"/>
    <property type="evidence" value="ECO:0007669"/>
    <property type="project" value="InterPro"/>
</dbReference>
<gene>
    <name evidence="2" type="ORF">EHQ18_12485</name>
</gene>
<organism evidence="2 3">
    <name type="scientific">Leptospira kanakyensis</name>
    <dbReference type="NCBI Taxonomy" id="2484968"/>
    <lineage>
        <taxon>Bacteria</taxon>
        <taxon>Pseudomonadati</taxon>
        <taxon>Spirochaetota</taxon>
        <taxon>Spirochaetia</taxon>
        <taxon>Leptospirales</taxon>
        <taxon>Leptospiraceae</taxon>
        <taxon>Leptospira</taxon>
    </lineage>
</organism>
<dbReference type="PANTHER" id="PTHR43581:SF2">
    <property type="entry name" value="EXCINUCLEASE ATPASE SUBUNIT"/>
    <property type="match status" value="1"/>
</dbReference>
<dbReference type="Proteomes" id="UP000297239">
    <property type="component" value="Unassembled WGS sequence"/>
</dbReference>
<feature type="domain" description="AAA+ ATPase" evidence="1">
    <location>
        <begin position="28"/>
        <end position="351"/>
    </location>
</feature>
<evidence type="ECO:0000313" key="2">
    <source>
        <dbReference type="EMBL" id="TGK69602.1"/>
    </source>
</evidence>
<dbReference type="EMBL" id="RQFF01000030">
    <property type="protein sequence ID" value="TGK69602.1"/>
    <property type="molecule type" value="Genomic_DNA"/>
</dbReference>
<dbReference type="OrthoDB" id="346285at2"/>
<dbReference type="SMART" id="SM00382">
    <property type="entry name" value="AAA"/>
    <property type="match status" value="1"/>
</dbReference>
<reference evidence="2" key="1">
    <citation type="journal article" date="2019" name="PLoS Negl. Trop. Dis.">
        <title>Revisiting the worldwide diversity of Leptospira species in the environment.</title>
        <authorList>
            <person name="Vincent A.T."/>
            <person name="Schiettekatte O."/>
            <person name="Bourhy P."/>
            <person name="Veyrier F.J."/>
            <person name="Picardeau M."/>
        </authorList>
    </citation>
    <scope>NUCLEOTIDE SEQUENCE [LARGE SCALE GENOMIC DNA]</scope>
    <source>
        <strain evidence="2">201800293</strain>
    </source>
</reference>
<keyword evidence="2" id="KW-0067">ATP-binding</keyword>
<dbReference type="InterPro" id="IPR027417">
    <property type="entry name" value="P-loop_NTPase"/>
</dbReference>
<comment type="caution">
    <text evidence="2">The sequence shown here is derived from an EMBL/GenBank/DDBJ whole genome shotgun (WGS) entry which is preliminary data.</text>
</comment>
<keyword evidence="2" id="KW-0547">Nucleotide-binding</keyword>
<dbReference type="AlphaFoldDB" id="A0A6N4PYN6"/>
<sequence>MKIRKIKFENNHILGSILFDFTDNQDKTVDTIIIAGENGVGKSYLLNSIFKFSSLQPEQITRNEKRNFEIELSDNEIDILKKNENYKHLFINSLKDNILSINIDYSITGNWNQISITGKTIDNSLIKPDSWLFNDRDIKKILKMIFSNAEINFSPKAIQTVTSKNIDSNDFNSEKSTLNLATDITQLLIDVQSLDALEFTEWARKNNGMPIDLGKIDIRIKRFTSAFEFMFPNKKFKGIKNENNYKKVIFEEAGKEMDIDNLSSGEKQIVFRGSFLLKDKKSSKGAIILIDEPELSLHPNWQLKILSFFKRLFTNDTGEQTSQLFIATHSPFIIHNSNRNADKVIILQKNNYSETIISPEPKFYSWSPEKIIQRAFNISPILNKDKTLIFVEGETDEKYFQKCIEIFNHQEKNIEFKWIGRINEKGNAENTGDSALNQARTFFLANMNLIPTKIILLYDSDTNKQEETFGNLSICKMVINSQNNHFKIGVENLLTLSTDFNYNLFYKQKTKKDNYGAESIFKELDKQKLCLSICEQTTVELQKIILTKVNSEIERLHSEMQNK</sequence>
<name>A0A6N4PYN6_9LEPT</name>
<evidence type="ECO:0000259" key="1">
    <source>
        <dbReference type="SMART" id="SM00382"/>
    </source>
</evidence>
<evidence type="ECO:0000313" key="3">
    <source>
        <dbReference type="Proteomes" id="UP000297239"/>
    </source>
</evidence>
<dbReference type="Pfam" id="PF13304">
    <property type="entry name" value="AAA_21"/>
    <property type="match status" value="1"/>
</dbReference>
<protein>
    <submittedName>
        <fullName evidence="2">ATP-binding protein</fullName>
    </submittedName>
</protein>
<keyword evidence="3" id="KW-1185">Reference proteome</keyword>
<dbReference type="SUPFAM" id="SSF52540">
    <property type="entry name" value="P-loop containing nucleoside triphosphate hydrolases"/>
    <property type="match status" value="1"/>
</dbReference>
<dbReference type="InterPro" id="IPR003959">
    <property type="entry name" value="ATPase_AAA_core"/>
</dbReference>
<proteinExistence type="predicted"/>
<dbReference type="GO" id="GO:0005524">
    <property type="term" value="F:ATP binding"/>
    <property type="evidence" value="ECO:0007669"/>
    <property type="project" value="UniProtKB-KW"/>
</dbReference>
<accession>A0A6N4PYN6</accession>